<evidence type="ECO:0000256" key="4">
    <source>
        <dbReference type="ARBA" id="ARBA00022719"/>
    </source>
</evidence>
<gene>
    <name evidence="12" type="ORF">SAMN06265222_11726</name>
</gene>
<accession>A0ABY1QKS9</accession>
<dbReference type="Pfam" id="PF07884">
    <property type="entry name" value="VKOR"/>
    <property type="match status" value="1"/>
</dbReference>
<keyword evidence="13" id="KW-1185">Reference proteome</keyword>
<dbReference type="InterPro" id="IPR012932">
    <property type="entry name" value="VKOR"/>
</dbReference>
<name>A0ABY1QKS9_9BACT</name>
<evidence type="ECO:0000256" key="6">
    <source>
        <dbReference type="ARBA" id="ARBA00023002"/>
    </source>
</evidence>
<keyword evidence="6" id="KW-0560">Oxidoreductase</keyword>
<feature type="transmembrane region" description="Helical" evidence="10">
    <location>
        <begin position="23"/>
        <end position="43"/>
    </location>
</feature>
<keyword evidence="9" id="KW-0676">Redox-active center</keyword>
<evidence type="ECO:0000259" key="11">
    <source>
        <dbReference type="SMART" id="SM00756"/>
    </source>
</evidence>
<evidence type="ECO:0000256" key="1">
    <source>
        <dbReference type="ARBA" id="ARBA00004141"/>
    </source>
</evidence>
<dbReference type="Gene3D" id="3.40.30.10">
    <property type="entry name" value="Glutaredoxin"/>
    <property type="match status" value="1"/>
</dbReference>
<evidence type="ECO:0000313" key="12">
    <source>
        <dbReference type="EMBL" id="SMP73853.1"/>
    </source>
</evidence>
<feature type="transmembrane region" description="Helical" evidence="10">
    <location>
        <begin position="105"/>
        <end position="126"/>
    </location>
</feature>
<feature type="transmembrane region" description="Helical" evidence="10">
    <location>
        <begin position="73"/>
        <end position="93"/>
    </location>
</feature>
<dbReference type="EMBL" id="FXUG01000017">
    <property type="protein sequence ID" value="SMP73853.1"/>
    <property type="molecule type" value="Genomic_DNA"/>
</dbReference>
<evidence type="ECO:0000256" key="10">
    <source>
        <dbReference type="SAM" id="Phobius"/>
    </source>
</evidence>
<comment type="subcellular location">
    <subcellularLocation>
        <location evidence="1">Membrane</location>
        <topology evidence="1">Multi-pass membrane protein</topology>
    </subcellularLocation>
</comment>
<dbReference type="SUPFAM" id="SSF52833">
    <property type="entry name" value="Thioredoxin-like"/>
    <property type="match status" value="1"/>
</dbReference>
<evidence type="ECO:0000256" key="3">
    <source>
        <dbReference type="ARBA" id="ARBA00022692"/>
    </source>
</evidence>
<keyword evidence="8" id="KW-1015">Disulfide bond</keyword>
<dbReference type="Gene3D" id="1.20.1440.130">
    <property type="entry name" value="VKOR domain"/>
    <property type="match status" value="1"/>
</dbReference>
<organism evidence="12 13">
    <name type="scientific">Neorhodopirellula lusitana</name>
    <dbReference type="NCBI Taxonomy" id="445327"/>
    <lineage>
        <taxon>Bacteria</taxon>
        <taxon>Pseudomonadati</taxon>
        <taxon>Planctomycetota</taxon>
        <taxon>Planctomycetia</taxon>
        <taxon>Pirellulales</taxon>
        <taxon>Pirellulaceae</taxon>
        <taxon>Neorhodopirellula</taxon>
    </lineage>
</organism>
<dbReference type="InterPro" id="IPR038354">
    <property type="entry name" value="VKOR_sf"/>
</dbReference>
<evidence type="ECO:0000256" key="5">
    <source>
        <dbReference type="ARBA" id="ARBA00022989"/>
    </source>
</evidence>
<keyword evidence="5 10" id="KW-1133">Transmembrane helix</keyword>
<dbReference type="CDD" id="cd10546">
    <property type="entry name" value="VKOR"/>
    <property type="match status" value="1"/>
</dbReference>
<evidence type="ECO:0000256" key="2">
    <source>
        <dbReference type="ARBA" id="ARBA00006214"/>
    </source>
</evidence>
<evidence type="ECO:0000256" key="9">
    <source>
        <dbReference type="ARBA" id="ARBA00023284"/>
    </source>
</evidence>
<evidence type="ECO:0000256" key="8">
    <source>
        <dbReference type="ARBA" id="ARBA00023157"/>
    </source>
</evidence>
<reference evidence="12 13" key="1">
    <citation type="submission" date="2017-05" db="EMBL/GenBank/DDBJ databases">
        <authorList>
            <person name="Varghese N."/>
            <person name="Submissions S."/>
        </authorList>
    </citation>
    <scope>NUCLEOTIDE SEQUENCE [LARGE SCALE GENOMIC DNA]</scope>
    <source>
        <strain evidence="12 13">DSM 25457</strain>
    </source>
</reference>
<dbReference type="PANTHER" id="PTHR34573">
    <property type="entry name" value="VKC DOMAIN-CONTAINING PROTEIN"/>
    <property type="match status" value="1"/>
</dbReference>
<dbReference type="RefSeq" id="WP_283434807.1">
    <property type="nucleotide sequence ID" value="NZ_FXUG01000017.1"/>
</dbReference>
<sequence>MSEPALGSSKPTASPSRSSANKFVVGSSALSFLALGVSGYLAYIGLTESKVVGCDGGIFNCEHVLNSRWSQVFGIPVSIPAIGLYAIVIGALVSLRHGTDNPQRFAWITLSVLSTAAAVSAAWFVGLQVFSIGHFCPYCLVVHSCGVLLAAAVAWNRPRGSFSFMNSCVIGIALSGSLIAMQAFGPVPETFEIETHDPSVVPMEFDPLDDDVLFESPLGMSALSWFSLVGVVMADEAVTTDQPALGPRLVPVSGGKRQLDACKWPVWGNVDARYLIVEMFDYTCEHCRNTHQSIKAAAPLLNNDLAVLAMPVPLHRDCNDAATNSSPEGADACEIARLAISVWLVDANKFTAYHDWLFEQKRSAVEARIHADTLVDREELAAELAKGTASKYIAKNVLLYKDAGAGTVPKISFPTTTVVGEIGSAASVADLVRQQFGQ</sequence>
<dbReference type="InterPro" id="IPR036249">
    <property type="entry name" value="Thioredoxin-like_sf"/>
</dbReference>
<dbReference type="PANTHER" id="PTHR34573:SF1">
    <property type="entry name" value="VITAMIN K EPOXIDE REDUCTASE DOMAIN-CONTAINING PROTEIN"/>
    <property type="match status" value="1"/>
</dbReference>
<keyword evidence="3 10" id="KW-0812">Transmembrane</keyword>
<feature type="transmembrane region" description="Helical" evidence="10">
    <location>
        <begin position="162"/>
        <end position="184"/>
    </location>
</feature>
<dbReference type="SMART" id="SM00756">
    <property type="entry name" value="VKc"/>
    <property type="match status" value="1"/>
</dbReference>
<protein>
    <submittedName>
        <fullName evidence="12">Thioredoxin</fullName>
    </submittedName>
</protein>
<proteinExistence type="inferred from homology"/>
<comment type="caution">
    <text evidence="12">The sequence shown here is derived from an EMBL/GenBank/DDBJ whole genome shotgun (WGS) entry which is preliminary data.</text>
</comment>
<dbReference type="Proteomes" id="UP001158067">
    <property type="component" value="Unassembled WGS sequence"/>
</dbReference>
<evidence type="ECO:0000313" key="13">
    <source>
        <dbReference type="Proteomes" id="UP001158067"/>
    </source>
</evidence>
<keyword evidence="4" id="KW-0874">Quinone</keyword>
<comment type="similarity">
    <text evidence="2">Belongs to the VKOR family.</text>
</comment>
<feature type="domain" description="Vitamin K epoxide reductase" evidence="11">
    <location>
        <begin position="17"/>
        <end position="156"/>
    </location>
</feature>
<evidence type="ECO:0000256" key="7">
    <source>
        <dbReference type="ARBA" id="ARBA00023136"/>
    </source>
</evidence>
<feature type="transmembrane region" description="Helical" evidence="10">
    <location>
        <begin position="132"/>
        <end position="155"/>
    </location>
</feature>
<keyword evidence="7 10" id="KW-0472">Membrane</keyword>